<dbReference type="SUPFAM" id="SSF57850">
    <property type="entry name" value="RING/U-box"/>
    <property type="match status" value="1"/>
</dbReference>
<dbReference type="PANTHER" id="PTHR45969">
    <property type="entry name" value="RING ZINC FINGER PROTEIN-RELATED"/>
    <property type="match status" value="1"/>
</dbReference>
<evidence type="ECO:0000313" key="7">
    <source>
        <dbReference type="Proteomes" id="UP000283530"/>
    </source>
</evidence>
<name>A0A443PAF1_9MAGN</name>
<evidence type="ECO:0000256" key="4">
    <source>
        <dbReference type="PROSITE-ProRule" id="PRU00175"/>
    </source>
</evidence>
<reference evidence="6 7" key="1">
    <citation type="journal article" date="2019" name="Nat. Plants">
        <title>Stout camphor tree genome fills gaps in understanding of flowering plant genome evolution.</title>
        <authorList>
            <person name="Chaw S.M."/>
            <person name="Liu Y.C."/>
            <person name="Wu Y.W."/>
            <person name="Wang H.Y."/>
            <person name="Lin C.I."/>
            <person name="Wu C.S."/>
            <person name="Ke H.M."/>
            <person name="Chang L.Y."/>
            <person name="Hsu C.Y."/>
            <person name="Yang H.T."/>
            <person name="Sudianto E."/>
            <person name="Hsu M.H."/>
            <person name="Wu K.P."/>
            <person name="Wang L.N."/>
            <person name="Leebens-Mack J.H."/>
            <person name="Tsai I.J."/>
        </authorList>
    </citation>
    <scope>NUCLEOTIDE SEQUENCE [LARGE SCALE GENOMIC DNA]</scope>
    <source>
        <strain evidence="7">cv. Chaw 1501</strain>
        <tissue evidence="6">Young leaves</tissue>
    </source>
</reference>
<keyword evidence="1" id="KW-0479">Metal-binding</keyword>
<dbReference type="InterPro" id="IPR013083">
    <property type="entry name" value="Znf_RING/FYVE/PHD"/>
</dbReference>
<comment type="caution">
    <text evidence="6">The sequence shown here is derived from an EMBL/GenBank/DDBJ whole genome shotgun (WGS) entry which is preliminary data.</text>
</comment>
<evidence type="ECO:0000256" key="2">
    <source>
        <dbReference type="ARBA" id="ARBA00022771"/>
    </source>
</evidence>
<dbReference type="EMBL" id="QPKB01000006">
    <property type="protein sequence ID" value="RWR87710.1"/>
    <property type="molecule type" value="Genomic_DNA"/>
</dbReference>
<dbReference type="SMART" id="SM00184">
    <property type="entry name" value="RING"/>
    <property type="match status" value="1"/>
</dbReference>
<keyword evidence="2 4" id="KW-0863">Zinc-finger</keyword>
<dbReference type="AlphaFoldDB" id="A0A443PAF1"/>
<feature type="domain" description="RING-type" evidence="5">
    <location>
        <begin position="58"/>
        <end position="101"/>
    </location>
</feature>
<keyword evidence="3" id="KW-0862">Zinc</keyword>
<dbReference type="GO" id="GO:0008270">
    <property type="term" value="F:zinc ion binding"/>
    <property type="evidence" value="ECO:0007669"/>
    <property type="project" value="UniProtKB-KW"/>
</dbReference>
<dbReference type="Gene3D" id="3.30.40.10">
    <property type="entry name" value="Zinc/RING finger domain, C3HC4 (zinc finger)"/>
    <property type="match status" value="1"/>
</dbReference>
<accession>A0A443PAF1</accession>
<sequence>MDIGVFRSSVVMLVVPGRDTITPELVKKSIPVVDFAEFIKGSGVPFKDVDDDDVESICAVCFSRLQMCREIRKLSNCSHVFHVGCLDKWLDQGHMTCPVCRSTLLAEEGGEKEGRKDSWMVERIAYLFGEDLVTTGLFGRNTMY</sequence>
<dbReference type="Pfam" id="PF13639">
    <property type="entry name" value="zf-RING_2"/>
    <property type="match status" value="1"/>
</dbReference>
<protein>
    <submittedName>
        <fullName evidence="6">E3 ubiquitin-protein ligase RHA1B-like protein</fullName>
    </submittedName>
</protein>
<evidence type="ECO:0000259" key="5">
    <source>
        <dbReference type="PROSITE" id="PS50089"/>
    </source>
</evidence>
<dbReference type="PANTHER" id="PTHR45969:SF81">
    <property type="entry name" value="OS08G0157400 PROTEIN"/>
    <property type="match status" value="1"/>
</dbReference>
<dbReference type="GO" id="GO:0061630">
    <property type="term" value="F:ubiquitin protein ligase activity"/>
    <property type="evidence" value="ECO:0007669"/>
    <property type="project" value="TreeGrafter"/>
</dbReference>
<organism evidence="6 7">
    <name type="scientific">Cinnamomum micranthum f. kanehirae</name>
    <dbReference type="NCBI Taxonomy" id="337451"/>
    <lineage>
        <taxon>Eukaryota</taxon>
        <taxon>Viridiplantae</taxon>
        <taxon>Streptophyta</taxon>
        <taxon>Embryophyta</taxon>
        <taxon>Tracheophyta</taxon>
        <taxon>Spermatophyta</taxon>
        <taxon>Magnoliopsida</taxon>
        <taxon>Magnoliidae</taxon>
        <taxon>Laurales</taxon>
        <taxon>Lauraceae</taxon>
        <taxon>Cinnamomum</taxon>
    </lineage>
</organism>
<evidence type="ECO:0000313" key="6">
    <source>
        <dbReference type="EMBL" id="RWR87710.1"/>
    </source>
</evidence>
<evidence type="ECO:0000256" key="1">
    <source>
        <dbReference type="ARBA" id="ARBA00022723"/>
    </source>
</evidence>
<proteinExistence type="predicted"/>
<gene>
    <name evidence="6" type="ORF">CKAN_01666600</name>
</gene>
<dbReference type="GO" id="GO:0016567">
    <property type="term" value="P:protein ubiquitination"/>
    <property type="evidence" value="ECO:0007669"/>
    <property type="project" value="TreeGrafter"/>
</dbReference>
<dbReference type="STRING" id="337451.A0A443PAF1"/>
<dbReference type="OrthoDB" id="8062037at2759"/>
<dbReference type="PROSITE" id="PS50089">
    <property type="entry name" value="ZF_RING_2"/>
    <property type="match status" value="1"/>
</dbReference>
<keyword evidence="7" id="KW-1185">Reference proteome</keyword>
<evidence type="ECO:0000256" key="3">
    <source>
        <dbReference type="ARBA" id="ARBA00022833"/>
    </source>
</evidence>
<dbReference type="Proteomes" id="UP000283530">
    <property type="component" value="Unassembled WGS sequence"/>
</dbReference>
<dbReference type="InterPro" id="IPR001841">
    <property type="entry name" value="Znf_RING"/>
</dbReference>